<dbReference type="Pfam" id="PF00126">
    <property type="entry name" value="HTH_1"/>
    <property type="match status" value="1"/>
</dbReference>
<dbReference type="Proteomes" id="UP000223606">
    <property type="component" value="Chromosome 1"/>
</dbReference>
<evidence type="ECO:0000256" key="3">
    <source>
        <dbReference type="ARBA" id="ARBA00023125"/>
    </source>
</evidence>
<dbReference type="InterPro" id="IPR000847">
    <property type="entry name" value="LysR_HTH_N"/>
</dbReference>
<proteinExistence type="inferred from homology"/>
<evidence type="ECO:0000313" key="7">
    <source>
        <dbReference type="Proteomes" id="UP000223606"/>
    </source>
</evidence>
<dbReference type="GO" id="GO:0000976">
    <property type="term" value="F:transcription cis-regulatory region binding"/>
    <property type="evidence" value="ECO:0007669"/>
    <property type="project" value="TreeGrafter"/>
</dbReference>
<keyword evidence="3" id="KW-0238">DNA-binding</keyword>
<dbReference type="InterPro" id="IPR036388">
    <property type="entry name" value="WH-like_DNA-bd_sf"/>
</dbReference>
<comment type="similarity">
    <text evidence="1">Belongs to the LysR transcriptional regulatory family.</text>
</comment>
<gene>
    <name evidence="6" type="primary">cmpR_6</name>
    <name evidence="6" type="ORF">HDIA_3287</name>
</gene>
<protein>
    <submittedName>
        <fullName evidence="6">HTH-type transcriptional activator CmpR</fullName>
    </submittedName>
</protein>
<dbReference type="InterPro" id="IPR036390">
    <property type="entry name" value="WH_DNA-bd_sf"/>
</dbReference>
<evidence type="ECO:0000256" key="2">
    <source>
        <dbReference type="ARBA" id="ARBA00023015"/>
    </source>
</evidence>
<dbReference type="SUPFAM" id="SSF46785">
    <property type="entry name" value="Winged helix' DNA-binding domain"/>
    <property type="match status" value="1"/>
</dbReference>
<dbReference type="GO" id="GO:0003700">
    <property type="term" value="F:DNA-binding transcription factor activity"/>
    <property type="evidence" value="ECO:0007669"/>
    <property type="project" value="InterPro"/>
</dbReference>
<dbReference type="Gene3D" id="1.10.10.10">
    <property type="entry name" value="Winged helix-like DNA-binding domain superfamily/Winged helix DNA-binding domain"/>
    <property type="match status" value="1"/>
</dbReference>
<dbReference type="PANTHER" id="PTHR30126:SF98">
    <property type="entry name" value="HTH-TYPE TRANSCRIPTIONAL ACTIVATOR BAUR"/>
    <property type="match status" value="1"/>
</dbReference>
<name>A0A2C9D9L0_9HYPH</name>
<organism evidence="6 7">
    <name type="scientific">Hartmannibacter diazotrophicus</name>
    <dbReference type="NCBI Taxonomy" id="1482074"/>
    <lineage>
        <taxon>Bacteria</taxon>
        <taxon>Pseudomonadati</taxon>
        <taxon>Pseudomonadota</taxon>
        <taxon>Alphaproteobacteria</taxon>
        <taxon>Hyphomicrobiales</taxon>
        <taxon>Pleomorphomonadaceae</taxon>
        <taxon>Hartmannibacter</taxon>
    </lineage>
</organism>
<dbReference type="AlphaFoldDB" id="A0A2C9D9L0"/>
<accession>A0A2C9D9L0</accession>
<keyword evidence="2" id="KW-0805">Transcription regulation</keyword>
<feature type="domain" description="HTH lysR-type" evidence="5">
    <location>
        <begin position="7"/>
        <end position="64"/>
    </location>
</feature>
<dbReference type="PANTHER" id="PTHR30126">
    <property type="entry name" value="HTH-TYPE TRANSCRIPTIONAL REGULATOR"/>
    <property type="match status" value="1"/>
</dbReference>
<keyword evidence="7" id="KW-1185">Reference proteome</keyword>
<dbReference type="KEGG" id="hdi:HDIA_3287"/>
<reference evidence="7" key="1">
    <citation type="submission" date="2017-09" db="EMBL/GenBank/DDBJ databases">
        <title>Genome sequence of Nannocystis excedens DSM 71.</title>
        <authorList>
            <person name="Blom J."/>
        </authorList>
    </citation>
    <scope>NUCLEOTIDE SEQUENCE [LARGE SCALE GENOMIC DNA]</scope>
    <source>
        <strain evidence="7">type strain: E19</strain>
    </source>
</reference>
<dbReference type="OrthoDB" id="7506954at2"/>
<dbReference type="PROSITE" id="PS50931">
    <property type="entry name" value="HTH_LYSR"/>
    <property type="match status" value="1"/>
</dbReference>
<dbReference type="EMBL" id="LT960614">
    <property type="protein sequence ID" value="SON56828.1"/>
    <property type="molecule type" value="Genomic_DNA"/>
</dbReference>
<evidence type="ECO:0000313" key="6">
    <source>
        <dbReference type="EMBL" id="SON56828.1"/>
    </source>
</evidence>
<dbReference type="RefSeq" id="WP_099557162.1">
    <property type="nucleotide sequence ID" value="NZ_LT960614.1"/>
</dbReference>
<evidence type="ECO:0000256" key="4">
    <source>
        <dbReference type="ARBA" id="ARBA00023163"/>
    </source>
</evidence>
<dbReference type="Gene3D" id="3.40.190.290">
    <property type="match status" value="1"/>
</dbReference>
<sequence>MRRLDNIDLRLLRVFATIVDAGGFADAQIALNLSSSTLSTHLATLERKLGGTLCERGRGGFRLTSFGQSTYEAAKQLFSDIETFEFRVGNSRGQLVGRLRVGIVDGVVTNPKLGLQAAIGTFMAKAEGVFVELALGTPNELERAIAEGEHDVVVGPFSQKTPGVAYVPLHREAHGLYCGRQHPLFDLPSREITRTQIEEAKFSVRGYRHLEDLYRADHPRASASVIHMEAQAMIILSGQFIGFLPCHIGDHWAGQGEMRRLRPELYSFESLHFAALRRSGTNLPLVQGFVDELKRHADMIKMAQASD</sequence>
<dbReference type="InterPro" id="IPR005119">
    <property type="entry name" value="LysR_subst-bd"/>
</dbReference>
<dbReference type="Pfam" id="PF03466">
    <property type="entry name" value="LysR_substrate"/>
    <property type="match status" value="1"/>
</dbReference>
<keyword evidence="4" id="KW-0804">Transcription</keyword>
<evidence type="ECO:0000256" key="1">
    <source>
        <dbReference type="ARBA" id="ARBA00009437"/>
    </source>
</evidence>
<evidence type="ECO:0000259" key="5">
    <source>
        <dbReference type="PROSITE" id="PS50931"/>
    </source>
</evidence>
<dbReference type="SUPFAM" id="SSF53850">
    <property type="entry name" value="Periplasmic binding protein-like II"/>
    <property type="match status" value="1"/>
</dbReference>